<organism evidence="1 2">
    <name type="scientific">Bosea massiliensis</name>
    <dbReference type="NCBI Taxonomy" id="151419"/>
    <lineage>
        <taxon>Bacteria</taxon>
        <taxon>Pseudomonadati</taxon>
        <taxon>Pseudomonadota</taxon>
        <taxon>Alphaproteobacteria</taxon>
        <taxon>Hyphomicrobiales</taxon>
        <taxon>Boseaceae</taxon>
        <taxon>Bosea</taxon>
    </lineage>
</organism>
<reference evidence="2" key="1">
    <citation type="journal article" date="2019" name="Int. J. Syst. Evol. Microbiol.">
        <title>The Global Catalogue of Microorganisms (GCM) 10K type strain sequencing project: providing services to taxonomists for standard genome sequencing and annotation.</title>
        <authorList>
            <consortium name="The Broad Institute Genomics Platform"/>
            <consortium name="The Broad Institute Genome Sequencing Center for Infectious Disease"/>
            <person name="Wu L."/>
            <person name="Ma J."/>
        </authorList>
    </citation>
    <scope>NUCLEOTIDE SEQUENCE [LARGE SCALE GENOMIC DNA]</scope>
    <source>
        <strain evidence="2">CCUG 43117</strain>
    </source>
</reference>
<keyword evidence="2" id="KW-1185">Reference proteome</keyword>
<evidence type="ECO:0000313" key="1">
    <source>
        <dbReference type="EMBL" id="MFC5505872.1"/>
    </source>
</evidence>
<proteinExistence type="predicted"/>
<protein>
    <recommendedName>
        <fullName evidence="3">Replication protein</fullName>
    </recommendedName>
</protein>
<dbReference type="EMBL" id="JBHSLU010000024">
    <property type="protein sequence ID" value="MFC5505872.1"/>
    <property type="molecule type" value="Genomic_DNA"/>
</dbReference>
<sequence>MTPPLSSEGDGFLSTTSKRFELRHGIGRMLRDPETGKGPAVCGCGRSGHEVEAVTITRRDSGAIGVGGVFRCDSAWLCPSCAPRQTLDRQSRVKDAVSALYAQDGTAVMVTLTVQHRAGDRLADLKRIVQTAGRKARQGAPWARMQKRAGVIGVLVAPEVTHGRHGWHFHLHLLVLCLAQSNSTAAEAGEFLIQRYMKYVEAEGATAKRLGQDVQVATSPENAADYVAKGLAWELAGRSGKVSRSAKGRAPFEIAASAMTGQPRDYALWREYAETMAGTRSCVVTAAMAEQLGIEPADDSAQDEGEQELAADGVEVGILSPGTWNGLMRLGQAAALIRKVEADQPWPEVAAWARRTANPPEPAPPPPPPVRPSERDIRDAAAVQRGSTAARLGWAVDALRRSTGSRRLFELDATVVTALIKVR</sequence>
<comment type="caution">
    <text evidence="1">The sequence shown here is derived from an EMBL/GenBank/DDBJ whole genome shotgun (WGS) entry which is preliminary data.</text>
</comment>
<accession>A0ABW0P1B9</accession>
<dbReference type="RefSeq" id="WP_377816985.1">
    <property type="nucleotide sequence ID" value="NZ_JBHSLU010000024.1"/>
</dbReference>
<gene>
    <name evidence="1" type="ORF">ACFPN9_11440</name>
</gene>
<evidence type="ECO:0000313" key="2">
    <source>
        <dbReference type="Proteomes" id="UP001596060"/>
    </source>
</evidence>
<dbReference type="Proteomes" id="UP001596060">
    <property type="component" value="Unassembled WGS sequence"/>
</dbReference>
<name>A0ABW0P1B9_9HYPH</name>
<evidence type="ECO:0008006" key="3">
    <source>
        <dbReference type="Google" id="ProtNLM"/>
    </source>
</evidence>